<reference evidence="2" key="1">
    <citation type="submission" date="2020-06" db="EMBL/GenBank/DDBJ databases">
        <authorList>
            <consortium name="Plant Systems Biology data submission"/>
        </authorList>
    </citation>
    <scope>NUCLEOTIDE SEQUENCE</scope>
    <source>
        <strain evidence="2">D6</strain>
    </source>
</reference>
<evidence type="ECO:0000313" key="3">
    <source>
        <dbReference type="Proteomes" id="UP001153069"/>
    </source>
</evidence>
<dbReference type="Proteomes" id="UP001153069">
    <property type="component" value="Unassembled WGS sequence"/>
</dbReference>
<comment type="caution">
    <text evidence="2">The sequence shown here is derived from an EMBL/GenBank/DDBJ whole genome shotgun (WGS) entry which is preliminary data.</text>
</comment>
<protein>
    <submittedName>
        <fullName evidence="2">Uncharacterized protein</fullName>
    </submittedName>
</protein>
<evidence type="ECO:0000313" key="2">
    <source>
        <dbReference type="EMBL" id="CAB9529391.1"/>
    </source>
</evidence>
<sequence length="113" mass="12215">MLIRAGDEVDDQAGSIANHNGKLVDVRRVAKDFLMNLRINTVIHSGVEEVDVLLGMGKSRRDKTIGMATATSNNGFEGGSVEMHGSRKRRVGQMRGCFATAGVKDGEGAERER</sequence>
<feature type="region of interest" description="Disordered" evidence="1">
    <location>
        <begin position="68"/>
        <end position="89"/>
    </location>
</feature>
<dbReference type="AlphaFoldDB" id="A0A9N8HXG5"/>
<dbReference type="EMBL" id="CAICTM010002489">
    <property type="protein sequence ID" value="CAB9529391.1"/>
    <property type="molecule type" value="Genomic_DNA"/>
</dbReference>
<keyword evidence="3" id="KW-1185">Reference proteome</keyword>
<organism evidence="2 3">
    <name type="scientific">Seminavis robusta</name>
    <dbReference type="NCBI Taxonomy" id="568900"/>
    <lineage>
        <taxon>Eukaryota</taxon>
        <taxon>Sar</taxon>
        <taxon>Stramenopiles</taxon>
        <taxon>Ochrophyta</taxon>
        <taxon>Bacillariophyta</taxon>
        <taxon>Bacillariophyceae</taxon>
        <taxon>Bacillariophycidae</taxon>
        <taxon>Naviculales</taxon>
        <taxon>Naviculaceae</taxon>
        <taxon>Seminavis</taxon>
    </lineage>
</organism>
<proteinExistence type="predicted"/>
<evidence type="ECO:0000256" key="1">
    <source>
        <dbReference type="SAM" id="MobiDB-lite"/>
    </source>
</evidence>
<gene>
    <name evidence="2" type="ORF">SEMRO_2491_G329140.1</name>
</gene>
<accession>A0A9N8HXG5</accession>
<name>A0A9N8HXG5_9STRA</name>